<keyword evidence="1" id="KW-1133">Transmembrane helix</keyword>
<protein>
    <submittedName>
        <fullName evidence="2">Uncharacterized protein</fullName>
    </submittedName>
</protein>
<gene>
    <name evidence="2" type="ORF">CSUI_006595</name>
</gene>
<keyword evidence="3" id="KW-1185">Reference proteome</keyword>
<reference evidence="2 3" key="1">
    <citation type="journal article" date="2017" name="Int. J. Parasitol.">
        <title>The genome of the protozoan parasite Cystoisospora suis and a reverse vaccinology approach to identify vaccine candidates.</title>
        <authorList>
            <person name="Palmieri N."/>
            <person name="Shrestha A."/>
            <person name="Ruttkowski B."/>
            <person name="Beck T."/>
            <person name="Vogl C."/>
            <person name="Tomley F."/>
            <person name="Blake D.P."/>
            <person name="Joachim A."/>
        </authorList>
    </citation>
    <scope>NUCLEOTIDE SEQUENCE [LARGE SCALE GENOMIC DNA]</scope>
    <source>
        <strain evidence="2 3">Wien I</strain>
    </source>
</reference>
<accession>A0A2C6KTU8</accession>
<dbReference type="AlphaFoldDB" id="A0A2C6KTU8"/>
<dbReference type="Proteomes" id="UP000221165">
    <property type="component" value="Unassembled WGS sequence"/>
</dbReference>
<organism evidence="2 3">
    <name type="scientific">Cystoisospora suis</name>
    <dbReference type="NCBI Taxonomy" id="483139"/>
    <lineage>
        <taxon>Eukaryota</taxon>
        <taxon>Sar</taxon>
        <taxon>Alveolata</taxon>
        <taxon>Apicomplexa</taxon>
        <taxon>Conoidasida</taxon>
        <taxon>Coccidia</taxon>
        <taxon>Eucoccidiorida</taxon>
        <taxon>Eimeriorina</taxon>
        <taxon>Sarcocystidae</taxon>
        <taxon>Cystoisospora</taxon>
    </lineage>
</organism>
<comment type="caution">
    <text evidence="2">The sequence shown here is derived from an EMBL/GenBank/DDBJ whole genome shotgun (WGS) entry which is preliminary data.</text>
</comment>
<keyword evidence="1" id="KW-0812">Transmembrane</keyword>
<proteinExistence type="predicted"/>
<keyword evidence="1" id="KW-0472">Membrane</keyword>
<evidence type="ECO:0000313" key="2">
    <source>
        <dbReference type="EMBL" id="PHJ19573.1"/>
    </source>
</evidence>
<dbReference type="GeneID" id="94429962"/>
<dbReference type="EMBL" id="MIGC01003357">
    <property type="protein sequence ID" value="PHJ19573.1"/>
    <property type="molecule type" value="Genomic_DNA"/>
</dbReference>
<dbReference type="VEuPathDB" id="ToxoDB:CSUI_006595"/>
<evidence type="ECO:0000256" key="1">
    <source>
        <dbReference type="SAM" id="Phobius"/>
    </source>
</evidence>
<feature type="transmembrane region" description="Helical" evidence="1">
    <location>
        <begin position="29"/>
        <end position="48"/>
    </location>
</feature>
<evidence type="ECO:0000313" key="3">
    <source>
        <dbReference type="Proteomes" id="UP000221165"/>
    </source>
</evidence>
<sequence length="109" mass="12039">MTECIEKDLSIPSSLSTPFRTGSDLSGVARLYLTLIYLAPSFPGMFLVRCTSEGRKLLELKGVRSLACMCVSNLTKEVSDGLCQEEQLPTLRFHHSPSGFTNELAHVFL</sequence>
<dbReference type="RefSeq" id="XP_067921271.1">
    <property type="nucleotide sequence ID" value="XM_068066751.1"/>
</dbReference>
<name>A0A2C6KTU8_9APIC</name>